<feature type="transmembrane region" description="Helical" evidence="8">
    <location>
        <begin position="311"/>
        <end position="332"/>
    </location>
</feature>
<evidence type="ECO:0000256" key="1">
    <source>
        <dbReference type="ARBA" id="ARBA00004141"/>
    </source>
</evidence>
<evidence type="ECO:0000256" key="5">
    <source>
        <dbReference type="ARBA" id="ARBA00022989"/>
    </source>
</evidence>
<accession>I2Q382</accession>
<dbReference type="Gene3D" id="1.20.1540.10">
    <property type="entry name" value="Rhomboid-like"/>
    <property type="match status" value="1"/>
</dbReference>
<keyword evidence="5 8" id="KW-1133">Transmembrane helix</keyword>
<comment type="similarity">
    <text evidence="2">Belongs to the peptidase S54 family.</text>
</comment>
<dbReference type="eggNOG" id="COG0705">
    <property type="taxonomic scope" value="Bacteria"/>
</dbReference>
<dbReference type="STRING" id="596152.DesU5LDRAFT_2582"/>
<evidence type="ECO:0000256" key="2">
    <source>
        <dbReference type="ARBA" id="ARBA00009045"/>
    </source>
</evidence>
<dbReference type="GO" id="GO:0004252">
    <property type="term" value="F:serine-type endopeptidase activity"/>
    <property type="evidence" value="ECO:0007669"/>
    <property type="project" value="InterPro"/>
</dbReference>
<evidence type="ECO:0000259" key="9">
    <source>
        <dbReference type="Pfam" id="PF01694"/>
    </source>
</evidence>
<gene>
    <name evidence="10" type="ORF">DesU5LDRAFT_2582</name>
</gene>
<feature type="transmembrane region" description="Helical" evidence="8">
    <location>
        <begin position="248"/>
        <end position="269"/>
    </location>
</feature>
<dbReference type="InterPro" id="IPR022764">
    <property type="entry name" value="Peptidase_S54_rhomboid_dom"/>
</dbReference>
<feature type="transmembrane region" description="Helical" evidence="8">
    <location>
        <begin position="344"/>
        <end position="364"/>
    </location>
</feature>
<dbReference type="SUPFAM" id="SSF144091">
    <property type="entry name" value="Rhomboid-like"/>
    <property type="match status" value="1"/>
</dbReference>
<dbReference type="InterPro" id="IPR050925">
    <property type="entry name" value="Rhomboid_protease_S54"/>
</dbReference>
<dbReference type="PANTHER" id="PTHR43731">
    <property type="entry name" value="RHOMBOID PROTEASE"/>
    <property type="match status" value="1"/>
</dbReference>
<keyword evidence="4" id="KW-0378">Hydrolase</keyword>
<comment type="subcellular location">
    <subcellularLocation>
        <location evidence="1">Membrane</location>
        <topology evidence="1">Multi-pass membrane protein</topology>
    </subcellularLocation>
</comment>
<evidence type="ECO:0000256" key="4">
    <source>
        <dbReference type="ARBA" id="ARBA00022801"/>
    </source>
</evidence>
<evidence type="ECO:0000256" key="6">
    <source>
        <dbReference type="ARBA" id="ARBA00023136"/>
    </source>
</evidence>
<feature type="region of interest" description="Disordered" evidence="7">
    <location>
        <begin position="1"/>
        <end position="63"/>
    </location>
</feature>
<name>I2Q382_9BACT</name>
<dbReference type="PANTHER" id="PTHR43731:SF14">
    <property type="entry name" value="PRESENILIN-ASSOCIATED RHOMBOID-LIKE PROTEIN, MITOCHONDRIAL"/>
    <property type="match status" value="1"/>
</dbReference>
<feature type="domain" description="Peptidase S54 rhomboid" evidence="9">
    <location>
        <begin position="183"/>
        <end position="326"/>
    </location>
</feature>
<reference evidence="10" key="1">
    <citation type="submission" date="2011-11" db="EMBL/GenBank/DDBJ databases">
        <title>Improved High-Quality Draft sequence of Desulfovibrio sp. U5L.</title>
        <authorList>
            <consortium name="US DOE Joint Genome Institute"/>
            <person name="Lucas S."/>
            <person name="Han J."/>
            <person name="Lapidus A."/>
            <person name="Cheng J.-F."/>
            <person name="Goodwin L."/>
            <person name="Pitluck S."/>
            <person name="Peters L."/>
            <person name="Ovchinnikova G."/>
            <person name="Held B."/>
            <person name="Detter J.C."/>
            <person name="Han C."/>
            <person name="Tapia R."/>
            <person name="Land M."/>
            <person name="Hauser L."/>
            <person name="Kyrpides N."/>
            <person name="Ivanova N."/>
            <person name="Pagani I."/>
            <person name="Gabster J."/>
            <person name="Walker C."/>
            <person name="Stolyar S."/>
            <person name="Stahl D."/>
            <person name="Arkin A."/>
            <person name="Dehal P."/>
            <person name="Hazen T."/>
            <person name="Woyke T."/>
        </authorList>
    </citation>
    <scope>NUCLEOTIDE SEQUENCE [LARGE SCALE GENOMIC DNA]</scope>
    <source>
        <strain evidence="10">U5L</strain>
    </source>
</reference>
<dbReference type="HOGENOM" id="CLU_061963_0_0_7"/>
<dbReference type="InterPro" id="IPR035952">
    <property type="entry name" value="Rhomboid-like_sf"/>
</dbReference>
<protein>
    <submittedName>
        <fullName evidence="10">Putative membrane protein</fullName>
    </submittedName>
</protein>
<evidence type="ECO:0000256" key="7">
    <source>
        <dbReference type="SAM" id="MobiDB-lite"/>
    </source>
</evidence>
<evidence type="ECO:0000256" key="8">
    <source>
        <dbReference type="SAM" id="Phobius"/>
    </source>
</evidence>
<dbReference type="GO" id="GO:0016020">
    <property type="term" value="C:membrane"/>
    <property type="evidence" value="ECO:0007669"/>
    <property type="project" value="UniProtKB-SubCell"/>
</dbReference>
<feature type="transmembrane region" description="Helical" evidence="8">
    <location>
        <begin position="281"/>
        <end position="299"/>
    </location>
</feature>
<dbReference type="OrthoDB" id="9813074at2"/>
<dbReference type="Pfam" id="PF01694">
    <property type="entry name" value="Rhomboid"/>
    <property type="match status" value="1"/>
</dbReference>
<evidence type="ECO:0000313" key="10">
    <source>
        <dbReference type="EMBL" id="EIG54238.1"/>
    </source>
</evidence>
<feature type="transmembrane region" description="Helical" evidence="8">
    <location>
        <begin position="142"/>
        <end position="163"/>
    </location>
</feature>
<feature type="transmembrane region" description="Helical" evidence="8">
    <location>
        <begin position="221"/>
        <end position="242"/>
    </location>
</feature>
<organism evidence="10">
    <name type="scientific">Desulfovibrio sp. U5L</name>
    <dbReference type="NCBI Taxonomy" id="596152"/>
    <lineage>
        <taxon>Bacteria</taxon>
        <taxon>Pseudomonadati</taxon>
        <taxon>Thermodesulfobacteriota</taxon>
        <taxon>Desulfovibrionia</taxon>
        <taxon>Desulfovibrionales</taxon>
        <taxon>Desulfovibrionaceae</taxon>
        <taxon>Desulfovibrio</taxon>
    </lineage>
</organism>
<dbReference type="EMBL" id="JH600068">
    <property type="protein sequence ID" value="EIG54238.1"/>
    <property type="molecule type" value="Genomic_DNA"/>
</dbReference>
<keyword evidence="6 8" id="KW-0472">Membrane</keyword>
<keyword evidence="3 8" id="KW-0812">Transmembrane</keyword>
<sequence length="367" mass="37438">MTGDSRPGLPDGPDAPETPATPAGPETPATPSRPGAPGAPSVSGRRPTLWPRPGQRDLTPELLGDGRVSATEIRAREWAYVLTARGIPHVLRREGSGWRLYVPRRRAEEGLAEIRAYADERSDVVLYDPEAGPDRPPVGLAVLAWMGVVTGFWGFLLGGAAFFGRHVRWRDIGAGDSTAMLAGQWWRAVTSLCLHADPAHLFGNAACGTLFLVLLCRETGVGLGFALALGAGVAGNVAKVLIQGPGLHFLGASTAVFGALGVLGGVRLVSRFHPLSAKRAATAGAALMLLAMLGAGPGEDGTPGAGGAVDLAGHLFGFLSGALLGLGAGWLADRRGRPGGAAQALFGALAAAVVLGALGLALAFGQG</sequence>
<proteinExistence type="inferred from homology"/>
<feature type="compositionally biased region" description="Low complexity" evidence="7">
    <location>
        <begin position="11"/>
        <end position="30"/>
    </location>
</feature>
<dbReference type="AlphaFoldDB" id="I2Q382"/>
<evidence type="ECO:0000256" key="3">
    <source>
        <dbReference type="ARBA" id="ARBA00022692"/>
    </source>
</evidence>